<evidence type="ECO:0000313" key="8">
    <source>
        <dbReference type="Proteomes" id="UP000295292"/>
    </source>
</evidence>
<dbReference type="Gene3D" id="1.10.10.10">
    <property type="entry name" value="Winged helix-like DNA-binding domain superfamily/Winged helix DNA-binding domain"/>
    <property type="match status" value="1"/>
</dbReference>
<dbReference type="Proteomes" id="UP000295292">
    <property type="component" value="Unassembled WGS sequence"/>
</dbReference>
<keyword evidence="8" id="KW-1185">Reference proteome</keyword>
<protein>
    <submittedName>
        <fullName evidence="7">RNA polymerase sigma-70 factor (ECF subfamily)</fullName>
    </submittedName>
</protein>
<proteinExistence type="inferred from homology"/>
<dbReference type="PRINTS" id="PR00038">
    <property type="entry name" value="HTHLUXR"/>
</dbReference>
<reference evidence="7 8" key="1">
    <citation type="submission" date="2019-03" db="EMBL/GenBank/DDBJ databases">
        <title>Genomic Encyclopedia of Archaeal and Bacterial Type Strains, Phase II (KMG-II): from individual species to whole genera.</title>
        <authorList>
            <person name="Goeker M."/>
        </authorList>
    </citation>
    <scope>NUCLEOTIDE SEQUENCE [LARGE SCALE GENOMIC DNA]</scope>
    <source>
        <strain evidence="7 8">DSM 28353</strain>
    </source>
</reference>
<dbReference type="PANTHER" id="PTHR43133:SF46">
    <property type="entry name" value="RNA POLYMERASE SIGMA-70 FACTOR ECF SUBFAMILY"/>
    <property type="match status" value="1"/>
</dbReference>
<dbReference type="InterPro" id="IPR013325">
    <property type="entry name" value="RNA_pol_sigma_r2"/>
</dbReference>
<keyword evidence="3" id="KW-0731">Sigma factor</keyword>
<evidence type="ECO:0000256" key="1">
    <source>
        <dbReference type="ARBA" id="ARBA00010641"/>
    </source>
</evidence>
<dbReference type="RefSeq" id="WP_133586203.1">
    <property type="nucleotide sequence ID" value="NZ_SNYV01000017.1"/>
</dbReference>
<name>A0A4R6WIZ5_9SPHI</name>
<dbReference type="GO" id="GO:0016987">
    <property type="term" value="F:sigma factor activity"/>
    <property type="evidence" value="ECO:0007669"/>
    <property type="project" value="UniProtKB-KW"/>
</dbReference>
<dbReference type="OrthoDB" id="1342792at2"/>
<dbReference type="EMBL" id="SNYV01000017">
    <property type="protein sequence ID" value="TDQ75448.1"/>
    <property type="molecule type" value="Genomic_DNA"/>
</dbReference>
<dbReference type="Gene3D" id="1.10.1740.10">
    <property type="match status" value="1"/>
</dbReference>
<dbReference type="InterPro" id="IPR036388">
    <property type="entry name" value="WH-like_DNA-bd_sf"/>
</dbReference>
<dbReference type="SUPFAM" id="SSF88946">
    <property type="entry name" value="Sigma2 domain of RNA polymerase sigma factors"/>
    <property type="match status" value="1"/>
</dbReference>
<feature type="domain" description="RNA polymerase sigma factor 70 region 4 type 2" evidence="6">
    <location>
        <begin position="126"/>
        <end position="169"/>
    </location>
</feature>
<dbReference type="GO" id="GO:0006352">
    <property type="term" value="P:DNA-templated transcription initiation"/>
    <property type="evidence" value="ECO:0007669"/>
    <property type="project" value="InterPro"/>
</dbReference>
<dbReference type="Pfam" id="PF04542">
    <property type="entry name" value="Sigma70_r2"/>
    <property type="match status" value="1"/>
</dbReference>
<dbReference type="InterPro" id="IPR039425">
    <property type="entry name" value="RNA_pol_sigma-70-like"/>
</dbReference>
<evidence type="ECO:0000313" key="7">
    <source>
        <dbReference type="EMBL" id="TDQ75448.1"/>
    </source>
</evidence>
<evidence type="ECO:0000256" key="3">
    <source>
        <dbReference type="ARBA" id="ARBA00023082"/>
    </source>
</evidence>
<dbReference type="AlphaFoldDB" id="A0A4R6WIZ5"/>
<dbReference type="InterPro" id="IPR013324">
    <property type="entry name" value="RNA_pol_sigma_r3/r4-like"/>
</dbReference>
<evidence type="ECO:0000259" key="6">
    <source>
        <dbReference type="Pfam" id="PF08281"/>
    </source>
</evidence>
<sequence>MSNLEHLLDEELYALMLKDKRAAFHVIYERYKAAMLIYAAKRVPLDIAEDLVHDVFMRIWNNRNDIEVGDKFAGYLFKSLRHIIIDHMAKDANAQQYMDALAAFAETYSVDRADDKLREALFLEGIQLLLQHFNPQYLEIFKLRIEGYSNPEIAERLGLSEKTVRNQYSIILKYLKDKLPFLLILLMTVKQ</sequence>
<dbReference type="Pfam" id="PF08281">
    <property type="entry name" value="Sigma70_r4_2"/>
    <property type="match status" value="1"/>
</dbReference>
<evidence type="ECO:0000259" key="5">
    <source>
        <dbReference type="Pfam" id="PF04542"/>
    </source>
</evidence>
<dbReference type="InterPro" id="IPR000792">
    <property type="entry name" value="Tscrpt_reg_LuxR_C"/>
</dbReference>
<keyword evidence="4" id="KW-0804">Transcription</keyword>
<dbReference type="InterPro" id="IPR007627">
    <property type="entry name" value="RNA_pol_sigma70_r2"/>
</dbReference>
<organism evidence="7 8">
    <name type="scientific">Sphingobacterium yanglingense</name>
    <dbReference type="NCBI Taxonomy" id="1437280"/>
    <lineage>
        <taxon>Bacteria</taxon>
        <taxon>Pseudomonadati</taxon>
        <taxon>Bacteroidota</taxon>
        <taxon>Sphingobacteriia</taxon>
        <taxon>Sphingobacteriales</taxon>
        <taxon>Sphingobacteriaceae</taxon>
        <taxon>Sphingobacterium</taxon>
    </lineage>
</organism>
<dbReference type="SUPFAM" id="SSF88659">
    <property type="entry name" value="Sigma3 and sigma4 domains of RNA polymerase sigma factors"/>
    <property type="match status" value="1"/>
</dbReference>
<dbReference type="NCBIfam" id="TIGR02937">
    <property type="entry name" value="sigma70-ECF"/>
    <property type="match status" value="1"/>
</dbReference>
<dbReference type="InterPro" id="IPR013249">
    <property type="entry name" value="RNA_pol_sigma70_r4_t2"/>
</dbReference>
<feature type="domain" description="RNA polymerase sigma-70 region 2" evidence="5">
    <location>
        <begin position="28"/>
        <end position="91"/>
    </location>
</feature>
<comment type="caution">
    <text evidence="7">The sequence shown here is derived from an EMBL/GenBank/DDBJ whole genome shotgun (WGS) entry which is preliminary data.</text>
</comment>
<accession>A0A4R6WIZ5</accession>
<dbReference type="InterPro" id="IPR014284">
    <property type="entry name" value="RNA_pol_sigma-70_dom"/>
</dbReference>
<dbReference type="GO" id="GO:0003677">
    <property type="term" value="F:DNA binding"/>
    <property type="evidence" value="ECO:0007669"/>
    <property type="project" value="InterPro"/>
</dbReference>
<evidence type="ECO:0000256" key="2">
    <source>
        <dbReference type="ARBA" id="ARBA00023015"/>
    </source>
</evidence>
<dbReference type="PANTHER" id="PTHR43133">
    <property type="entry name" value="RNA POLYMERASE ECF-TYPE SIGMA FACTO"/>
    <property type="match status" value="1"/>
</dbReference>
<keyword evidence="2" id="KW-0805">Transcription regulation</keyword>
<comment type="similarity">
    <text evidence="1">Belongs to the sigma-70 factor family. ECF subfamily.</text>
</comment>
<gene>
    <name evidence="7" type="ORF">CLV99_4053</name>
</gene>
<evidence type="ECO:0000256" key="4">
    <source>
        <dbReference type="ARBA" id="ARBA00023163"/>
    </source>
</evidence>